<organism evidence="2 3">
    <name type="scientific">Caballeronia ptereochthonis</name>
    <dbReference type="NCBI Taxonomy" id="1777144"/>
    <lineage>
        <taxon>Bacteria</taxon>
        <taxon>Pseudomonadati</taxon>
        <taxon>Pseudomonadota</taxon>
        <taxon>Betaproteobacteria</taxon>
        <taxon>Burkholderiales</taxon>
        <taxon>Burkholderiaceae</taxon>
        <taxon>Caballeronia</taxon>
    </lineage>
</organism>
<evidence type="ECO:0000313" key="2">
    <source>
        <dbReference type="EMBL" id="SAK90743.1"/>
    </source>
</evidence>
<dbReference type="PANTHER" id="PTHR11647:SF1">
    <property type="entry name" value="COLLAPSIN RESPONSE MEDIATOR PROTEIN"/>
    <property type="match status" value="1"/>
</dbReference>
<dbReference type="AlphaFoldDB" id="A0A158D8C5"/>
<dbReference type="InterPro" id="IPR013108">
    <property type="entry name" value="Amidohydro_3"/>
</dbReference>
<proteinExistence type="predicted"/>
<sequence length="566" mass="61959">MSLTRLKGGTLYDPANGIDGEKRDICFRDGRIVDDAQGETVPPERDFDASGMIVMAGGIDLHSHIGGGKTNLSRLLLPEDHRDDPRAVPDRPNEGRYMRLPSCGVCAPGTLATGYRYAEMGYTAAFEPAMIASNARHAHLEMGDTPIIDHGAYVMIGNDEIFLQMLAANEDFGRLRDYVGWTIDSSKALGVKVVNPGGISAFKFNQRSLDVDERHVHYGITPRDVLKTLTRALTDLRVPHPLHVHASNLGVPGNVESTIKTMDAAEGLPIHLTHIQFHSYGAEGPRKFSSGARAIAEAVNARPNVTIDVGQIIFGQTVTASGDTMMQFRNAPMARPRKWVLGDIECDAGCGVVPFRYREQSFVNALQWIIGLEIFLLVDDPWRVSMTTDHPNGGPFTSYPHLIRLLMDKSFRDEQLDTLHADAKTASALSEITREFSLYDIAIITRAGPARLLGLKDRGHLGAGAAADIAVYRDDADRERMFTSPAFVFKDGELIARDGTLLATPTGGIHYVSPDYDRAIEKRIREYAQANLATRFENIAIGDDEICACCNGGRLLPVACFAAGER</sequence>
<gene>
    <name evidence="2" type="primary">fhcA</name>
    <name evidence="2" type="ORF">AWB83_05150</name>
</gene>
<dbReference type="CDD" id="cd01304">
    <property type="entry name" value="FMDH_A"/>
    <property type="match status" value="1"/>
</dbReference>
<dbReference type="OrthoDB" id="9807210at2"/>
<reference evidence="2" key="1">
    <citation type="submission" date="2016-01" db="EMBL/GenBank/DDBJ databases">
        <authorList>
            <person name="Peeters C."/>
        </authorList>
    </citation>
    <scope>NUCLEOTIDE SEQUENCE [LARGE SCALE GENOMIC DNA]</scope>
    <source>
        <strain evidence="2">LMG 29326</strain>
    </source>
</reference>
<dbReference type="PIRSF" id="PIRSF006453">
    <property type="entry name" value="FwdA"/>
    <property type="match status" value="1"/>
</dbReference>
<feature type="domain" description="Amidohydrolase 3" evidence="1">
    <location>
        <begin position="48"/>
        <end position="477"/>
    </location>
</feature>
<dbReference type="GO" id="GO:0016740">
    <property type="term" value="F:transferase activity"/>
    <property type="evidence" value="ECO:0007669"/>
    <property type="project" value="UniProtKB-KW"/>
</dbReference>
<dbReference type="Gene3D" id="2.30.40.10">
    <property type="entry name" value="Urease, subunit C, domain 1"/>
    <property type="match status" value="1"/>
</dbReference>
<dbReference type="Pfam" id="PF07969">
    <property type="entry name" value="Amidohydro_3"/>
    <property type="match status" value="1"/>
</dbReference>
<dbReference type="EC" id="3.5.1.-" evidence="2"/>
<dbReference type="InterPro" id="IPR050378">
    <property type="entry name" value="Metallo-dep_Hydrolases_sf"/>
</dbReference>
<comment type="caution">
    <text evidence="2">The sequence shown here is derived from an EMBL/GenBank/DDBJ whole genome shotgun (WGS) entry which is preliminary data.</text>
</comment>
<dbReference type="SUPFAM" id="SSF51338">
    <property type="entry name" value="Composite domain of metallo-dependent hydrolases"/>
    <property type="match status" value="2"/>
</dbReference>
<evidence type="ECO:0000313" key="3">
    <source>
        <dbReference type="Proteomes" id="UP000054978"/>
    </source>
</evidence>
<dbReference type="InterPro" id="IPR011059">
    <property type="entry name" value="Metal-dep_hydrolase_composite"/>
</dbReference>
<dbReference type="PANTHER" id="PTHR11647">
    <property type="entry name" value="HYDRANTOINASE/DIHYDROPYRIMIDINASE FAMILY MEMBER"/>
    <property type="match status" value="1"/>
</dbReference>
<dbReference type="EMBL" id="FCOB02000027">
    <property type="protein sequence ID" value="SAK90743.1"/>
    <property type="molecule type" value="Genomic_DNA"/>
</dbReference>
<name>A0A158D8C5_9BURK</name>
<dbReference type="RefSeq" id="WP_087048489.1">
    <property type="nucleotide sequence ID" value="NZ_FCOB02000027.1"/>
</dbReference>
<keyword evidence="3" id="KW-1185">Reference proteome</keyword>
<accession>A0A158D8C5</accession>
<dbReference type="Proteomes" id="UP000054978">
    <property type="component" value="Unassembled WGS sequence"/>
</dbReference>
<evidence type="ECO:0000259" key="1">
    <source>
        <dbReference type="Pfam" id="PF07969"/>
    </source>
</evidence>
<dbReference type="STRING" id="1777144.AWB83_05150"/>
<keyword evidence="2" id="KW-0378">Hydrolase</keyword>
<dbReference type="InterPro" id="IPR032466">
    <property type="entry name" value="Metal_Hydrolase"/>
</dbReference>
<dbReference type="InterPro" id="IPR012027">
    <property type="entry name" value="Formylmethanofuran_DH_asu"/>
</dbReference>
<protein>
    <submittedName>
        <fullName evidence="2">Formyltransferase/hydrolase complex Fhc subunit A</fullName>
        <ecNumber evidence="2">3.5.1.-</ecNumber>
    </submittedName>
</protein>
<dbReference type="SUPFAM" id="SSF51556">
    <property type="entry name" value="Metallo-dependent hydrolases"/>
    <property type="match status" value="1"/>
</dbReference>
<dbReference type="NCBIfam" id="TIGR03121">
    <property type="entry name" value="one_C_dehyd_A"/>
    <property type="match status" value="1"/>
</dbReference>
<dbReference type="GO" id="GO:0016810">
    <property type="term" value="F:hydrolase activity, acting on carbon-nitrogen (but not peptide) bonds"/>
    <property type="evidence" value="ECO:0007669"/>
    <property type="project" value="InterPro"/>
</dbReference>